<dbReference type="Proteomes" id="UP001589836">
    <property type="component" value="Unassembled WGS sequence"/>
</dbReference>
<sequence length="44" mass="4704">MKKILTFITISGMLLFTGGELTPQKEVATGDNTSGPEVDLPSEH</sequence>
<evidence type="ECO:0008006" key="4">
    <source>
        <dbReference type="Google" id="ProtNLM"/>
    </source>
</evidence>
<keyword evidence="3" id="KW-1185">Reference proteome</keyword>
<proteinExistence type="predicted"/>
<gene>
    <name evidence="2" type="ORF">ACFFGV_08385</name>
</gene>
<feature type="region of interest" description="Disordered" evidence="1">
    <location>
        <begin position="23"/>
        <end position="44"/>
    </location>
</feature>
<evidence type="ECO:0000313" key="3">
    <source>
        <dbReference type="Proteomes" id="UP001589836"/>
    </source>
</evidence>
<accession>A0ABV6LMG4</accession>
<organism evidence="2 3">
    <name type="scientific">Pontibacillus salicampi</name>
    <dbReference type="NCBI Taxonomy" id="1449801"/>
    <lineage>
        <taxon>Bacteria</taxon>
        <taxon>Bacillati</taxon>
        <taxon>Bacillota</taxon>
        <taxon>Bacilli</taxon>
        <taxon>Bacillales</taxon>
        <taxon>Bacillaceae</taxon>
        <taxon>Pontibacillus</taxon>
    </lineage>
</organism>
<comment type="caution">
    <text evidence="2">The sequence shown here is derived from an EMBL/GenBank/DDBJ whole genome shotgun (WGS) entry which is preliminary data.</text>
</comment>
<evidence type="ECO:0000313" key="2">
    <source>
        <dbReference type="EMBL" id="MFC0523602.1"/>
    </source>
</evidence>
<evidence type="ECO:0000256" key="1">
    <source>
        <dbReference type="SAM" id="MobiDB-lite"/>
    </source>
</evidence>
<dbReference type="RefSeq" id="WP_377346619.1">
    <property type="nucleotide sequence ID" value="NZ_JBHLTP010000005.1"/>
</dbReference>
<name>A0ABV6LMG4_9BACI</name>
<protein>
    <recommendedName>
        <fullName evidence="4">Phr family secreted Rap phosphatase inhibitor</fullName>
    </recommendedName>
</protein>
<dbReference type="EMBL" id="JBHLTP010000005">
    <property type="protein sequence ID" value="MFC0523602.1"/>
    <property type="molecule type" value="Genomic_DNA"/>
</dbReference>
<reference evidence="2 3" key="1">
    <citation type="submission" date="2024-09" db="EMBL/GenBank/DDBJ databases">
        <authorList>
            <person name="Sun Q."/>
            <person name="Mori K."/>
        </authorList>
    </citation>
    <scope>NUCLEOTIDE SEQUENCE [LARGE SCALE GENOMIC DNA]</scope>
    <source>
        <strain evidence="2 3">NCAIM B.02529</strain>
    </source>
</reference>